<evidence type="ECO:0000256" key="1">
    <source>
        <dbReference type="ARBA" id="ARBA00007718"/>
    </source>
</evidence>
<dbReference type="CDD" id="cd00419">
    <property type="entry name" value="Ferrochelatase_C"/>
    <property type="match status" value="1"/>
</dbReference>
<evidence type="ECO:0000256" key="9">
    <source>
        <dbReference type="HAMAP-Rule" id="MF_00323"/>
    </source>
</evidence>
<dbReference type="UniPathway" id="UPA00252">
    <property type="reaction ID" value="UER00325"/>
</dbReference>
<dbReference type="GO" id="GO:0006783">
    <property type="term" value="P:heme biosynthetic process"/>
    <property type="evidence" value="ECO:0007669"/>
    <property type="project" value="UniProtKB-UniRule"/>
</dbReference>
<evidence type="ECO:0000256" key="4">
    <source>
        <dbReference type="ARBA" id="ARBA00023004"/>
    </source>
</evidence>
<evidence type="ECO:0000256" key="3">
    <source>
        <dbReference type="ARBA" id="ARBA00022723"/>
    </source>
</evidence>
<dbReference type="GO" id="GO:0004325">
    <property type="term" value="F:ferrochelatase activity"/>
    <property type="evidence" value="ECO:0007669"/>
    <property type="project" value="UniProtKB-UniRule"/>
</dbReference>
<feature type="binding site" evidence="9">
    <location>
        <position position="229"/>
    </location>
    <ligand>
        <name>Fe(2+)</name>
        <dbReference type="ChEBI" id="CHEBI:29033"/>
    </ligand>
</feature>
<dbReference type="HAMAP" id="MF_00323">
    <property type="entry name" value="Ferrochelatase"/>
    <property type="match status" value="1"/>
</dbReference>
<dbReference type="Pfam" id="PF00762">
    <property type="entry name" value="Ferrochelatase"/>
    <property type="match status" value="1"/>
</dbReference>
<dbReference type="NCBIfam" id="TIGR00109">
    <property type="entry name" value="hemH"/>
    <property type="match status" value="1"/>
</dbReference>
<proteinExistence type="inferred from homology"/>
<comment type="function">
    <text evidence="9 10">Catalyzes the ferrous insertion into protoporphyrin IX.</text>
</comment>
<dbReference type="PANTHER" id="PTHR11108:SF1">
    <property type="entry name" value="FERROCHELATASE, MITOCHONDRIAL"/>
    <property type="match status" value="1"/>
</dbReference>
<dbReference type="STRING" id="538381.GCA_001696535_01705"/>
<gene>
    <name evidence="9" type="primary">hemH</name>
    <name evidence="12" type="ORF">SAMN05421512_111144</name>
</gene>
<dbReference type="EC" id="4.98.1.1" evidence="9 10"/>
<comment type="similarity">
    <text evidence="1 9 10">Belongs to the ferrochelatase family.</text>
</comment>
<dbReference type="PANTHER" id="PTHR11108">
    <property type="entry name" value="FERROCHELATASE"/>
    <property type="match status" value="1"/>
</dbReference>
<sequence length="359" mass="40759">MSVMDSDSERETRRRQMGKVQLPSGHPGVKAGKIGVLIVNLGTPDGTDFRSMRRYLKEFLTDKRVIEWPKALWYPILFGIVLNTRPKKSGKAYDEIWNRELDESPLRTITRSQSDKLAAAMAGIDDRIVVDWAMRYGQPSIPDKLAKLREQGCDRLLVFPLYPQYSASTTATVNDVVFRELLKLRWQPALRTVPPYHDDPVYIDALASSIEKTLAGLDFEPETVIASYHGIPQSYFRKGDPYHCHCHKTTRLLRERLGWSEDKLKITFQSRFGPEEWLQPYTDKTVEAMAKAGTRNIAVMNPGFVADCLETLEEIAGEAGEIFHENGGENFAHIPCLNDGDDGMDVIRTLVQRELSGWI</sequence>
<dbReference type="EMBL" id="OBML01000011">
    <property type="protein sequence ID" value="SOC21701.1"/>
    <property type="molecule type" value="Genomic_DNA"/>
</dbReference>
<keyword evidence="6 9" id="KW-0456">Lyase</keyword>
<keyword evidence="2 9" id="KW-0963">Cytoplasm</keyword>
<dbReference type="FunFam" id="3.40.50.1400:FF:000002">
    <property type="entry name" value="Ferrochelatase"/>
    <property type="match status" value="1"/>
</dbReference>
<dbReference type="InterPro" id="IPR033644">
    <property type="entry name" value="Ferrochelatase_C"/>
</dbReference>
<organism evidence="12 13">
    <name type="scientific">Stappia indica</name>
    <dbReference type="NCBI Taxonomy" id="538381"/>
    <lineage>
        <taxon>Bacteria</taxon>
        <taxon>Pseudomonadati</taxon>
        <taxon>Pseudomonadota</taxon>
        <taxon>Alphaproteobacteria</taxon>
        <taxon>Hyphomicrobiales</taxon>
        <taxon>Stappiaceae</taxon>
        <taxon>Stappia</taxon>
    </lineage>
</organism>
<dbReference type="PROSITE" id="PS00534">
    <property type="entry name" value="FERROCHELATASE"/>
    <property type="match status" value="1"/>
</dbReference>
<dbReference type="GO" id="GO:0005737">
    <property type="term" value="C:cytoplasm"/>
    <property type="evidence" value="ECO:0007669"/>
    <property type="project" value="UniProtKB-SubCell"/>
</dbReference>
<dbReference type="GO" id="GO:0046872">
    <property type="term" value="F:metal ion binding"/>
    <property type="evidence" value="ECO:0007669"/>
    <property type="project" value="UniProtKB-KW"/>
</dbReference>
<dbReference type="InterPro" id="IPR033659">
    <property type="entry name" value="Ferrochelatase_N"/>
</dbReference>
<comment type="catalytic activity">
    <reaction evidence="9 10">
        <text>heme b + 2 H(+) = protoporphyrin IX + Fe(2+)</text>
        <dbReference type="Rhea" id="RHEA:22584"/>
        <dbReference type="ChEBI" id="CHEBI:15378"/>
        <dbReference type="ChEBI" id="CHEBI:29033"/>
        <dbReference type="ChEBI" id="CHEBI:57306"/>
        <dbReference type="ChEBI" id="CHEBI:60344"/>
        <dbReference type="EC" id="4.98.1.1"/>
    </reaction>
</comment>
<evidence type="ECO:0000256" key="8">
    <source>
        <dbReference type="ARBA" id="ARBA00024536"/>
    </source>
</evidence>
<dbReference type="AlphaFoldDB" id="A0A285THX6"/>
<dbReference type="SUPFAM" id="SSF53800">
    <property type="entry name" value="Chelatase"/>
    <property type="match status" value="1"/>
</dbReference>
<keyword evidence="13" id="KW-1185">Reference proteome</keyword>
<evidence type="ECO:0000256" key="11">
    <source>
        <dbReference type="SAM" id="MobiDB-lite"/>
    </source>
</evidence>
<keyword evidence="3 9" id="KW-0479">Metal-binding</keyword>
<feature type="region of interest" description="Disordered" evidence="11">
    <location>
        <begin position="1"/>
        <end position="27"/>
    </location>
</feature>
<evidence type="ECO:0000313" key="13">
    <source>
        <dbReference type="Proteomes" id="UP000219331"/>
    </source>
</evidence>
<comment type="pathway">
    <text evidence="9 10">Porphyrin-containing compound metabolism; protoheme biosynthesis; protoheme from protoporphyrin-IX: step 1/1.</text>
</comment>
<dbReference type="Gene3D" id="3.40.50.1400">
    <property type="match status" value="2"/>
</dbReference>
<keyword evidence="7 9" id="KW-0627">Porphyrin biosynthesis</keyword>
<evidence type="ECO:0000256" key="10">
    <source>
        <dbReference type="RuleBase" id="RU000607"/>
    </source>
</evidence>
<evidence type="ECO:0000256" key="7">
    <source>
        <dbReference type="ARBA" id="ARBA00023244"/>
    </source>
</evidence>
<evidence type="ECO:0000313" key="12">
    <source>
        <dbReference type="EMBL" id="SOC21701.1"/>
    </source>
</evidence>
<name>A0A285THX6_9HYPH</name>
<feature type="binding site" evidence="9">
    <location>
        <position position="310"/>
    </location>
    <ligand>
        <name>Fe(2+)</name>
        <dbReference type="ChEBI" id="CHEBI:29033"/>
    </ligand>
</feature>
<dbReference type="InterPro" id="IPR019772">
    <property type="entry name" value="Ferrochelatase_AS"/>
</dbReference>
<keyword evidence="5 9" id="KW-0350">Heme biosynthesis</keyword>
<evidence type="ECO:0000256" key="5">
    <source>
        <dbReference type="ARBA" id="ARBA00023133"/>
    </source>
</evidence>
<comment type="subcellular location">
    <subcellularLocation>
        <location evidence="9 10">Cytoplasm</location>
    </subcellularLocation>
</comment>
<reference evidence="12 13" key="1">
    <citation type="submission" date="2017-08" db="EMBL/GenBank/DDBJ databases">
        <authorList>
            <person name="de Groot N.N."/>
        </authorList>
    </citation>
    <scope>NUCLEOTIDE SEQUENCE [LARGE SCALE GENOMIC DNA]</scope>
    <source>
        <strain evidence="12 13">USBA 352</strain>
    </source>
</reference>
<evidence type="ECO:0000256" key="2">
    <source>
        <dbReference type="ARBA" id="ARBA00022490"/>
    </source>
</evidence>
<protein>
    <recommendedName>
        <fullName evidence="9 10">Ferrochelatase</fullName>
        <ecNumber evidence="9 10">4.98.1.1</ecNumber>
    </recommendedName>
    <alternativeName>
        <fullName evidence="9">Heme synthase</fullName>
    </alternativeName>
    <alternativeName>
        <fullName evidence="9">Protoheme ferro-lyase</fullName>
    </alternativeName>
</protein>
<dbReference type="CDD" id="cd03411">
    <property type="entry name" value="Ferrochelatase_N"/>
    <property type="match status" value="1"/>
</dbReference>
<keyword evidence="4 9" id="KW-0408">Iron</keyword>
<comment type="catalytic activity">
    <reaction evidence="8">
        <text>Fe-coproporphyrin III + 2 H(+) = coproporphyrin III + Fe(2+)</text>
        <dbReference type="Rhea" id="RHEA:49572"/>
        <dbReference type="ChEBI" id="CHEBI:15378"/>
        <dbReference type="ChEBI" id="CHEBI:29033"/>
        <dbReference type="ChEBI" id="CHEBI:68438"/>
        <dbReference type="ChEBI" id="CHEBI:131725"/>
        <dbReference type="EC" id="4.99.1.9"/>
    </reaction>
    <physiologicalReaction direction="right-to-left" evidence="8">
        <dbReference type="Rhea" id="RHEA:49574"/>
    </physiologicalReaction>
</comment>
<dbReference type="InterPro" id="IPR001015">
    <property type="entry name" value="Ferrochelatase"/>
</dbReference>
<accession>A0A285THX6</accession>
<evidence type="ECO:0000256" key="6">
    <source>
        <dbReference type="ARBA" id="ARBA00023239"/>
    </source>
</evidence>
<dbReference type="Proteomes" id="UP000219331">
    <property type="component" value="Unassembled WGS sequence"/>
</dbReference>